<dbReference type="PANTHER" id="PTHR11761:SF8">
    <property type="entry name" value="LARGE RIBOSOMAL SUBUNIT PROTEIN UL14"/>
    <property type="match status" value="1"/>
</dbReference>
<dbReference type="SMART" id="SM01374">
    <property type="entry name" value="Ribosomal_L14"/>
    <property type="match status" value="1"/>
</dbReference>
<evidence type="ECO:0000256" key="6">
    <source>
        <dbReference type="HAMAP-Rule" id="MF_01367"/>
    </source>
</evidence>
<dbReference type="RefSeq" id="WP_071907039.1">
    <property type="nucleotide sequence ID" value="NZ_LT607756.1"/>
</dbReference>
<dbReference type="GO" id="GO:0003735">
    <property type="term" value="F:structural constituent of ribosome"/>
    <property type="evidence" value="ECO:0007669"/>
    <property type="project" value="InterPro"/>
</dbReference>
<dbReference type="SUPFAM" id="SSF50193">
    <property type="entry name" value="Ribosomal protein L14"/>
    <property type="match status" value="1"/>
</dbReference>
<evidence type="ECO:0000256" key="1">
    <source>
        <dbReference type="ARBA" id="ARBA00010745"/>
    </source>
</evidence>
<dbReference type="Gene3D" id="2.40.150.20">
    <property type="entry name" value="Ribosomal protein L14"/>
    <property type="match status" value="1"/>
</dbReference>
<dbReference type="OrthoDB" id="23569at2157"/>
<dbReference type="AlphaFoldDB" id="A0A1D3L2W0"/>
<dbReference type="PROSITE" id="PS00049">
    <property type="entry name" value="RIBOSOMAL_L14"/>
    <property type="match status" value="1"/>
</dbReference>
<dbReference type="GeneID" id="30412213"/>
<dbReference type="GO" id="GO:0070180">
    <property type="term" value="F:large ribosomal subunit rRNA binding"/>
    <property type="evidence" value="ECO:0007669"/>
    <property type="project" value="TreeGrafter"/>
</dbReference>
<dbReference type="InterPro" id="IPR036853">
    <property type="entry name" value="Ribosomal_uL14_sf"/>
</dbReference>
<proteinExistence type="inferred from homology"/>
<dbReference type="STRING" id="118062.MCBB_1370"/>
<keyword evidence="2 6" id="KW-0699">rRNA-binding</keyword>
<dbReference type="HAMAP" id="MF_01367">
    <property type="entry name" value="Ribosomal_uL14"/>
    <property type="match status" value="1"/>
</dbReference>
<dbReference type="PATRIC" id="fig|129848.4.peg.1396"/>
<gene>
    <name evidence="6 8" type="primary">rpl14</name>
    <name evidence="8" type="ORF">MCBB_1370</name>
</gene>
<evidence type="ECO:0000256" key="5">
    <source>
        <dbReference type="ARBA" id="ARBA00023274"/>
    </source>
</evidence>
<keyword evidence="4 6" id="KW-0689">Ribosomal protein</keyword>
<keyword evidence="9" id="KW-1185">Reference proteome</keyword>
<dbReference type="CDD" id="cd00337">
    <property type="entry name" value="Ribosomal_uL14"/>
    <property type="match status" value="1"/>
</dbReference>
<evidence type="ECO:0000256" key="2">
    <source>
        <dbReference type="ARBA" id="ARBA00022730"/>
    </source>
</evidence>
<keyword evidence="5 6" id="KW-0687">Ribonucleoprotein</keyword>
<dbReference type="GO" id="GO:0006412">
    <property type="term" value="P:translation"/>
    <property type="evidence" value="ECO:0007669"/>
    <property type="project" value="UniProtKB-UniRule"/>
</dbReference>
<comment type="function">
    <text evidence="6">Binds to 23S rRNA. Forms part of two intersubunit bridges in the 70S ribosome.</text>
</comment>
<dbReference type="Proteomes" id="UP000094707">
    <property type="component" value="Chromosome I"/>
</dbReference>
<evidence type="ECO:0000313" key="9">
    <source>
        <dbReference type="Proteomes" id="UP000094707"/>
    </source>
</evidence>
<protein>
    <recommendedName>
        <fullName evidence="6">Large ribosomal subunit protein uL14</fullName>
    </recommendedName>
</protein>
<dbReference type="InterPro" id="IPR019971">
    <property type="entry name" value="Ribosomal_uL14_arc"/>
</dbReference>
<sequence length="132" mass="14096">MKAISSNVTKALPIGARLQCVDNTGAREVEIVAVKGYKGVRRRLAPAGVGDMVVISVKKGTVDMRREVTTAVVVRQKKEFRRADGLRVKFEDNAAVIVSPEGVLKGSEIRGPIAKEAAERWPAIGSAASTIV</sequence>
<evidence type="ECO:0000256" key="3">
    <source>
        <dbReference type="ARBA" id="ARBA00022884"/>
    </source>
</evidence>
<evidence type="ECO:0000313" key="8">
    <source>
        <dbReference type="EMBL" id="SCG85927.1"/>
    </source>
</evidence>
<dbReference type="PANTHER" id="PTHR11761">
    <property type="entry name" value="50S/60S RIBOSOMAL PROTEIN L14/L23"/>
    <property type="match status" value="1"/>
</dbReference>
<evidence type="ECO:0000256" key="4">
    <source>
        <dbReference type="ARBA" id="ARBA00022980"/>
    </source>
</evidence>
<keyword evidence="3 6" id="KW-0694">RNA-binding</keyword>
<accession>A0A1D3L2W0</accession>
<dbReference type="EMBL" id="LT607756">
    <property type="protein sequence ID" value="SCG85927.1"/>
    <property type="molecule type" value="Genomic_DNA"/>
</dbReference>
<dbReference type="FunFam" id="2.40.150.20:FF:000007">
    <property type="entry name" value="50S ribosomal protein L14"/>
    <property type="match status" value="1"/>
</dbReference>
<organism evidence="8 9">
    <name type="scientific">Methanobacterium congolense</name>
    <dbReference type="NCBI Taxonomy" id="118062"/>
    <lineage>
        <taxon>Archaea</taxon>
        <taxon>Methanobacteriati</taxon>
        <taxon>Methanobacteriota</taxon>
        <taxon>Methanomada group</taxon>
        <taxon>Methanobacteria</taxon>
        <taxon>Methanobacteriales</taxon>
        <taxon>Methanobacteriaceae</taxon>
        <taxon>Methanobacterium</taxon>
    </lineage>
</organism>
<dbReference type="InterPro" id="IPR019972">
    <property type="entry name" value="Ribosomal_uL14_CS"/>
</dbReference>
<name>A0A1D3L2W0_9EURY</name>
<dbReference type="InterPro" id="IPR000218">
    <property type="entry name" value="Ribosomal_uL14"/>
</dbReference>
<comment type="subunit">
    <text evidence="6">Part of the 50S ribosomal subunit. Forms a cluster with proteins L3 and L24e, part of which may contact the 16S rRNA in 2 intersubunit bridges.</text>
</comment>
<dbReference type="GO" id="GO:0022625">
    <property type="term" value="C:cytosolic large ribosomal subunit"/>
    <property type="evidence" value="ECO:0007669"/>
    <property type="project" value="TreeGrafter"/>
</dbReference>
<dbReference type="NCBIfam" id="TIGR03673">
    <property type="entry name" value="uL14_arch"/>
    <property type="match status" value="1"/>
</dbReference>
<comment type="similarity">
    <text evidence="1 6 7">Belongs to the universal ribosomal protein uL14 family.</text>
</comment>
<dbReference type="Pfam" id="PF00238">
    <property type="entry name" value="Ribosomal_L14"/>
    <property type="match status" value="1"/>
</dbReference>
<dbReference type="NCBIfam" id="NF006344">
    <property type="entry name" value="PRK08571.1"/>
    <property type="match status" value="1"/>
</dbReference>
<dbReference type="KEGG" id="mcub:MCBB_1370"/>
<evidence type="ECO:0000256" key="7">
    <source>
        <dbReference type="RuleBase" id="RU003949"/>
    </source>
</evidence>
<reference evidence="8 9" key="1">
    <citation type="submission" date="2016-08" db="EMBL/GenBank/DDBJ databases">
        <authorList>
            <person name="Seilhamer J.J."/>
        </authorList>
    </citation>
    <scope>NUCLEOTIDE SEQUENCE [LARGE SCALE GENOMIC DNA]</scope>
    <source>
        <strain evidence="8">Buetzberg</strain>
    </source>
</reference>